<dbReference type="SUPFAM" id="SSF46785">
    <property type="entry name" value="Winged helix' DNA-binding domain"/>
    <property type="match status" value="1"/>
</dbReference>
<keyword evidence="1 5" id="KW-0436">Ligase</keyword>
<gene>
    <name evidence="5" type="primary">birA</name>
    <name evidence="7" type="ORF">FC07_GL000495</name>
</gene>
<dbReference type="GO" id="GO:0005524">
    <property type="term" value="F:ATP binding"/>
    <property type="evidence" value="ECO:0007669"/>
    <property type="project" value="UniProtKB-UniRule"/>
</dbReference>
<dbReference type="Pfam" id="PF08279">
    <property type="entry name" value="HTH_11"/>
    <property type="match status" value="1"/>
</dbReference>
<comment type="caution">
    <text evidence="7">The sequence shown here is derived from an EMBL/GenBank/DDBJ whole genome shotgun (WGS) entry which is preliminary data.</text>
</comment>
<dbReference type="RefSeq" id="WP_057903570.1">
    <property type="nucleotide sequence ID" value="NZ_AZDA01000013.1"/>
</dbReference>
<dbReference type="OrthoDB" id="9807064at2"/>
<reference evidence="7 8" key="1">
    <citation type="journal article" date="2015" name="Genome Announc.">
        <title>Expanding the biotechnology potential of lactobacilli through comparative genomics of 213 strains and associated genera.</title>
        <authorList>
            <person name="Sun Z."/>
            <person name="Harris H.M."/>
            <person name="McCann A."/>
            <person name="Guo C."/>
            <person name="Argimon S."/>
            <person name="Zhang W."/>
            <person name="Yang X."/>
            <person name="Jeffery I.B."/>
            <person name="Cooney J.C."/>
            <person name="Kagawa T.F."/>
            <person name="Liu W."/>
            <person name="Song Y."/>
            <person name="Salvetti E."/>
            <person name="Wrobel A."/>
            <person name="Rasinkangas P."/>
            <person name="Parkhill J."/>
            <person name="Rea M.C."/>
            <person name="O'Sullivan O."/>
            <person name="Ritari J."/>
            <person name="Douillard F.P."/>
            <person name="Paul Ross R."/>
            <person name="Yang R."/>
            <person name="Briner A.E."/>
            <person name="Felis G.E."/>
            <person name="de Vos W.M."/>
            <person name="Barrangou R."/>
            <person name="Klaenhammer T.R."/>
            <person name="Caufield P.W."/>
            <person name="Cui Y."/>
            <person name="Zhang H."/>
            <person name="O'Toole P.W."/>
        </authorList>
    </citation>
    <scope>NUCLEOTIDE SEQUENCE [LARGE SCALE GENOMIC DNA]</scope>
    <source>
        <strain evidence="7 8">DSM 20003</strain>
    </source>
</reference>
<evidence type="ECO:0000256" key="5">
    <source>
        <dbReference type="HAMAP-Rule" id="MF_00978"/>
    </source>
</evidence>
<comment type="caution">
    <text evidence="5">Lacks conserved residue(s) required for the propagation of feature annotation.</text>
</comment>
<keyword evidence="2 5" id="KW-0547">Nucleotide-binding</keyword>
<dbReference type="InterPro" id="IPR008988">
    <property type="entry name" value="Transcriptional_repressor_C"/>
</dbReference>
<dbReference type="GO" id="GO:0006355">
    <property type="term" value="P:regulation of DNA-templated transcription"/>
    <property type="evidence" value="ECO:0007669"/>
    <property type="project" value="UniProtKB-UniRule"/>
</dbReference>
<dbReference type="Pfam" id="PF03099">
    <property type="entry name" value="BPL_LplA_LipB"/>
    <property type="match status" value="1"/>
</dbReference>
<evidence type="ECO:0000313" key="8">
    <source>
        <dbReference type="Proteomes" id="UP000051461"/>
    </source>
</evidence>
<dbReference type="EMBL" id="AZDA01000013">
    <property type="protein sequence ID" value="KRK40484.1"/>
    <property type="molecule type" value="Genomic_DNA"/>
</dbReference>
<proteinExistence type="inferred from homology"/>
<dbReference type="PATRIC" id="fig|1423726.3.peg.511"/>
<dbReference type="EC" id="6.3.4.15" evidence="5"/>
<dbReference type="Gene3D" id="3.30.930.10">
    <property type="entry name" value="Bira Bifunctional Protein, Domain 2"/>
    <property type="match status" value="1"/>
</dbReference>
<dbReference type="Pfam" id="PF02237">
    <property type="entry name" value="BPL_C"/>
    <property type="match status" value="1"/>
</dbReference>
<dbReference type="GO" id="GO:0004077">
    <property type="term" value="F:biotin--[biotin carboxyl-carrier protein] ligase activity"/>
    <property type="evidence" value="ECO:0007669"/>
    <property type="project" value="UniProtKB-UniRule"/>
</dbReference>
<dbReference type="Gene3D" id="2.30.30.100">
    <property type="match status" value="1"/>
</dbReference>
<dbReference type="GO" id="GO:0003677">
    <property type="term" value="F:DNA binding"/>
    <property type="evidence" value="ECO:0007669"/>
    <property type="project" value="UniProtKB-UniRule"/>
</dbReference>
<feature type="domain" description="BPL/LPL catalytic" evidence="6">
    <location>
        <begin position="78"/>
        <end position="260"/>
    </location>
</feature>
<name>A0A0R1H8Z9_9LACO</name>
<protein>
    <recommendedName>
        <fullName evidence="5">Bifunctional ligase/repressor BirA</fullName>
    </recommendedName>
    <alternativeName>
        <fullName evidence="5">Biotin--[acetyl-CoA-carboxylase] ligase</fullName>
        <ecNumber evidence="5">6.3.4.15</ecNumber>
    </alternativeName>
    <alternativeName>
        <fullName evidence="5">Biotin--protein ligase</fullName>
    </alternativeName>
    <alternativeName>
        <fullName evidence="5">Biotin-[acetyl-CoA carboxylase] synthetase</fullName>
    </alternativeName>
</protein>
<keyword evidence="4 5" id="KW-0092">Biotin</keyword>
<comment type="similarity">
    <text evidence="5">Belongs to the biotin--protein ligase family.</text>
</comment>
<keyword evidence="5" id="KW-0238">DNA-binding</keyword>
<dbReference type="STRING" id="1423726.FC07_GL000495"/>
<comment type="catalytic activity">
    <reaction evidence="5">
        <text>biotin + L-lysyl-[protein] + ATP = N(6)-biotinyl-L-lysyl-[protein] + AMP + diphosphate + H(+)</text>
        <dbReference type="Rhea" id="RHEA:11756"/>
        <dbReference type="Rhea" id="RHEA-COMP:9752"/>
        <dbReference type="Rhea" id="RHEA-COMP:10505"/>
        <dbReference type="ChEBI" id="CHEBI:15378"/>
        <dbReference type="ChEBI" id="CHEBI:29969"/>
        <dbReference type="ChEBI" id="CHEBI:30616"/>
        <dbReference type="ChEBI" id="CHEBI:33019"/>
        <dbReference type="ChEBI" id="CHEBI:57586"/>
        <dbReference type="ChEBI" id="CHEBI:83144"/>
        <dbReference type="ChEBI" id="CHEBI:456215"/>
        <dbReference type="EC" id="6.3.4.15"/>
    </reaction>
</comment>
<comment type="function">
    <text evidence="5">Acts both as a biotin--[acetyl-CoA-carboxylase] ligase and a repressor.</text>
</comment>
<dbReference type="GO" id="GO:0005737">
    <property type="term" value="C:cytoplasm"/>
    <property type="evidence" value="ECO:0007669"/>
    <property type="project" value="TreeGrafter"/>
</dbReference>
<evidence type="ECO:0000256" key="1">
    <source>
        <dbReference type="ARBA" id="ARBA00022598"/>
    </source>
</evidence>
<dbReference type="GO" id="GO:0009249">
    <property type="term" value="P:protein lipoylation"/>
    <property type="evidence" value="ECO:0007669"/>
    <property type="project" value="UniProtKB-ARBA"/>
</dbReference>
<dbReference type="InterPro" id="IPR013196">
    <property type="entry name" value="HTH_11"/>
</dbReference>
<evidence type="ECO:0000259" key="6">
    <source>
        <dbReference type="PROSITE" id="PS51733"/>
    </source>
</evidence>
<keyword evidence="5" id="KW-0804">Transcription</keyword>
<dbReference type="InterPro" id="IPR004408">
    <property type="entry name" value="Biotin_CoA_COase_ligase"/>
</dbReference>
<keyword evidence="3 5" id="KW-0067">ATP-binding</keyword>
<feature type="DNA-binding region" description="H-T-H motif" evidence="5">
    <location>
        <begin position="21"/>
        <end position="40"/>
    </location>
</feature>
<dbReference type="NCBIfam" id="TIGR00121">
    <property type="entry name" value="birA_ligase"/>
    <property type="match status" value="1"/>
</dbReference>
<feature type="binding site" evidence="5">
    <location>
        <begin position="91"/>
        <end position="93"/>
    </location>
    <ligand>
        <name>biotin</name>
        <dbReference type="ChEBI" id="CHEBI:57586"/>
    </ligand>
</feature>
<dbReference type="InterPro" id="IPR036390">
    <property type="entry name" value="WH_DNA-bd_sf"/>
</dbReference>
<organism evidence="7 8">
    <name type="scientific">Loigolactobacillus bifermentans DSM 20003</name>
    <dbReference type="NCBI Taxonomy" id="1423726"/>
    <lineage>
        <taxon>Bacteria</taxon>
        <taxon>Bacillati</taxon>
        <taxon>Bacillota</taxon>
        <taxon>Bacilli</taxon>
        <taxon>Lactobacillales</taxon>
        <taxon>Lactobacillaceae</taxon>
        <taxon>Loigolactobacillus</taxon>
    </lineage>
</organism>
<dbReference type="PROSITE" id="PS51733">
    <property type="entry name" value="BPL_LPL_CATALYTIC"/>
    <property type="match status" value="1"/>
</dbReference>
<dbReference type="SUPFAM" id="SSF55681">
    <property type="entry name" value="Class II aaRS and biotin synthetases"/>
    <property type="match status" value="1"/>
</dbReference>
<feature type="binding site" evidence="5">
    <location>
        <position position="186"/>
    </location>
    <ligand>
        <name>biotin</name>
        <dbReference type="ChEBI" id="CHEBI:57586"/>
    </ligand>
</feature>
<dbReference type="InterPro" id="IPR045864">
    <property type="entry name" value="aa-tRNA-synth_II/BPL/LPL"/>
</dbReference>
<dbReference type="Gene3D" id="1.10.10.10">
    <property type="entry name" value="Winged helix-like DNA-binding domain superfamily/Winged helix DNA-binding domain"/>
    <property type="match status" value="1"/>
</dbReference>
<dbReference type="InterPro" id="IPR030855">
    <property type="entry name" value="Bifunct_BirA"/>
</dbReference>
<dbReference type="AlphaFoldDB" id="A0A0R1H8Z9"/>
<keyword evidence="8" id="KW-1185">Reference proteome</keyword>
<evidence type="ECO:0000256" key="4">
    <source>
        <dbReference type="ARBA" id="ARBA00023267"/>
    </source>
</evidence>
<dbReference type="PANTHER" id="PTHR12835">
    <property type="entry name" value="BIOTIN PROTEIN LIGASE"/>
    <property type="match status" value="1"/>
</dbReference>
<sequence length="322" mass="35287">MTLQNQLWQFFDAHPDRYFSGEKLAQDFGYSRTAIWKAIQQLKKAGVTIESHPQQGYRYQRNDVLSQALIQAALPASLQSLPLTVLASAPSTNQLAKTAAVQQATTPQVFLADEQTAGYGRYGRGFQSPAHSGIYLSLLLAPMQDLSQVGLLTTATATAVMRAIRKTTGIQVAIKWVNDLYLNHKKVCGILSEAVSDMETQQITSLVVGIGIDFYLPNTSLPLELQAKVGSLFQTTPTITRNQLIAAILTEFFALYPTYPNGAFLNEYRAHSFLIGRRVTLQIGDRAIEGDVTDIDDHGQLCLATPTGPLTLNAGEVTKVHF</sequence>
<dbReference type="GO" id="GO:0016740">
    <property type="term" value="F:transferase activity"/>
    <property type="evidence" value="ECO:0007669"/>
    <property type="project" value="UniProtKB-ARBA"/>
</dbReference>
<dbReference type="InterPro" id="IPR003142">
    <property type="entry name" value="BPL_C"/>
</dbReference>
<dbReference type="PANTHER" id="PTHR12835:SF5">
    <property type="entry name" value="BIOTIN--PROTEIN LIGASE"/>
    <property type="match status" value="1"/>
</dbReference>
<dbReference type="HAMAP" id="MF_00978">
    <property type="entry name" value="Bifunct_BirA"/>
    <property type="match status" value="1"/>
</dbReference>
<evidence type="ECO:0000256" key="3">
    <source>
        <dbReference type="ARBA" id="ARBA00022840"/>
    </source>
</evidence>
<evidence type="ECO:0000313" key="7">
    <source>
        <dbReference type="EMBL" id="KRK40484.1"/>
    </source>
</evidence>
<keyword evidence="5" id="KW-0805">Transcription regulation</keyword>
<dbReference type="SUPFAM" id="SSF50037">
    <property type="entry name" value="C-terminal domain of transcriptional repressors"/>
    <property type="match status" value="1"/>
</dbReference>
<keyword evidence="5" id="KW-0678">Repressor</keyword>
<dbReference type="Proteomes" id="UP000051461">
    <property type="component" value="Unassembled WGS sequence"/>
</dbReference>
<feature type="binding site" evidence="5">
    <location>
        <position position="115"/>
    </location>
    <ligand>
        <name>biotin</name>
        <dbReference type="ChEBI" id="CHEBI:57586"/>
    </ligand>
</feature>
<evidence type="ECO:0000256" key="2">
    <source>
        <dbReference type="ARBA" id="ARBA00022741"/>
    </source>
</evidence>
<dbReference type="InterPro" id="IPR004143">
    <property type="entry name" value="BPL_LPL_catalytic"/>
</dbReference>
<dbReference type="CDD" id="cd16442">
    <property type="entry name" value="BPL"/>
    <property type="match status" value="1"/>
</dbReference>
<accession>A0A0R1H8Z9</accession>
<dbReference type="InterPro" id="IPR036388">
    <property type="entry name" value="WH-like_DNA-bd_sf"/>
</dbReference>